<reference evidence="2" key="1">
    <citation type="submission" date="2020-10" db="EMBL/GenBank/DDBJ databases">
        <title>Ca. Dormibacterota MAGs.</title>
        <authorList>
            <person name="Montgomery K."/>
        </authorList>
    </citation>
    <scope>NUCLEOTIDE SEQUENCE [LARGE SCALE GENOMIC DNA]</scope>
    <source>
        <strain evidence="2">SC8812_S17_10</strain>
    </source>
</reference>
<comment type="caution">
    <text evidence="2">The sequence shown here is derived from an EMBL/GenBank/DDBJ whole genome shotgun (WGS) entry which is preliminary data.</text>
</comment>
<accession>A0A934JXV1</accession>
<dbReference type="EMBL" id="JAEKNR010000082">
    <property type="protein sequence ID" value="MBJ7597836.1"/>
    <property type="molecule type" value="Genomic_DNA"/>
</dbReference>
<protein>
    <submittedName>
        <fullName evidence="2">Uncharacterized protein</fullName>
    </submittedName>
</protein>
<feature type="region of interest" description="Disordered" evidence="1">
    <location>
        <begin position="1"/>
        <end position="34"/>
    </location>
</feature>
<dbReference type="AlphaFoldDB" id="A0A934JXV1"/>
<sequence length="106" mass="12267">MPDRESDPPAKLASEVFAEGADRVELDSDPNTESPHEIALQISFYGHLLDFEREVLEHMRRLAASSSKDLQRALQQSNIEPMEALIEQFEQRLSFWRQREAELRAN</sequence>
<organism evidence="2 3">
    <name type="scientific">Candidatus Nephthysia bennettiae</name>
    <dbReference type="NCBI Taxonomy" id="3127016"/>
    <lineage>
        <taxon>Bacteria</taxon>
        <taxon>Bacillati</taxon>
        <taxon>Candidatus Dormiibacterota</taxon>
        <taxon>Candidatus Dormibacteria</taxon>
        <taxon>Candidatus Dormibacterales</taxon>
        <taxon>Candidatus Dormibacteraceae</taxon>
        <taxon>Candidatus Nephthysia</taxon>
    </lineage>
</organism>
<dbReference type="Proteomes" id="UP000612893">
    <property type="component" value="Unassembled WGS sequence"/>
</dbReference>
<proteinExistence type="predicted"/>
<evidence type="ECO:0000313" key="2">
    <source>
        <dbReference type="EMBL" id="MBJ7597836.1"/>
    </source>
</evidence>
<evidence type="ECO:0000256" key="1">
    <source>
        <dbReference type="SAM" id="MobiDB-lite"/>
    </source>
</evidence>
<name>A0A934JXV1_9BACT</name>
<evidence type="ECO:0000313" key="3">
    <source>
        <dbReference type="Proteomes" id="UP000612893"/>
    </source>
</evidence>
<gene>
    <name evidence="2" type="ORF">JF922_07090</name>
</gene>
<dbReference type="RefSeq" id="WP_338200369.1">
    <property type="nucleotide sequence ID" value="NZ_JAEKNR010000082.1"/>
</dbReference>
<keyword evidence="3" id="KW-1185">Reference proteome</keyword>